<keyword evidence="1" id="KW-0812">Transmembrane</keyword>
<protein>
    <submittedName>
        <fullName evidence="2">Uncharacterized protein</fullName>
    </submittedName>
</protein>
<evidence type="ECO:0000256" key="1">
    <source>
        <dbReference type="SAM" id="Phobius"/>
    </source>
</evidence>
<evidence type="ECO:0000313" key="3">
    <source>
        <dbReference type="Proteomes" id="UP000053413"/>
    </source>
</evidence>
<sequence>MTPVQADWLSIVFAPIGVIALVTAFFTRRSATRRGESMPAWGTAVQGVGMVLVMCVALVNMVWGT</sequence>
<feature type="transmembrane region" description="Helical" evidence="1">
    <location>
        <begin position="38"/>
        <end position="63"/>
    </location>
</feature>
<keyword evidence="1" id="KW-1133">Transmembrane helix</keyword>
<accession>A0A0X3WIH7</accession>
<feature type="transmembrane region" description="Helical" evidence="1">
    <location>
        <begin position="6"/>
        <end position="26"/>
    </location>
</feature>
<dbReference type="OrthoDB" id="4316018at2"/>
<reference evidence="3" key="1">
    <citation type="submission" date="2015-10" db="EMBL/GenBank/DDBJ databases">
        <authorList>
            <person name="Ju K.-S."/>
            <person name="Doroghazi J.R."/>
            <person name="Metcalf W.W."/>
        </authorList>
    </citation>
    <scope>NUCLEOTIDE SEQUENCE [LARGE SCALE GENOMIC DNA]</scope>
    <source>
        <strain evidence="3">NRRL F-8817</strain>
    </source>
</reference>
<dbReference type="RefSeq" id="WP_059145277.1">
    <property type="nucleotide sequence ID" value="NZ_LLZJ01000255.1"/>
</dbReference>
<organism evidence="2 3">
    <name type="scientific">Streptomyces violaceusniger</name>
    <dbReference type="NCBI Taxonomy" id="68280"/>
    <lineage>
        <taxon>Bacteria</taxon>
        <taxon>Bacillati</taxon>
        <taxon>Actinomycetota</taxon>
        <taxon>Actinomycetes</taxon>
        <taxon>Kitasatosporales</taxon>
        <taxon>Streptomycetaceae</taxon>
        <taxon>Streptomyces</taxon>
        <taxon>Streptomyces violaceusniger group</taxon>
    </lineage>
</organism>
<proteinExistence type="predicted"/>
<dbReference type="Proteomes" id="UP000053413">
    <property type="component" value="Unassembled WGS sequence"/>
</dbReference>
<comment type="caution">
    <text evidence="2">The sequence shown here is derived from an EMBL/GenBank/DDBJ whole genome shotgun (WGS) entry which is preliminary data.</text>
</comment>
<name>A0A0X3WIH7_STRVO</name>
<evidence type="ECO:0000313" key="2">
    <source>
        <dbReference type="EMBL" id="KUL56681.1"/>
    </source>
</evidence>
<dbReference type="EMBL" id="LLZJ01000255">
    <property type="protein sequence ID" value="KUL56681.1"/>
    <property type="molecule type" value="Genomic_DNA"/>
</dbReference>
<keyword evidence="1" id="KW-0472">Membrane</keyword>
<gene>
    <name evidence="2" type="ORF">ADL28_20960</name>
</gene>
<dbReference type="AlphaFoldDB" id="A0A0X3WIH7"/>